<gene>
    <name evidence="1" type="ORF">PDIGIT_LOCUS10924</name>
</gene>
<dbReference type="Proteomes" id="UP001152607">
    <property type="component" value="Unassembled WGS sequence"/>
</dbReference>
<keyword evidence="2" id="KW-1185">Reference proteome</keyword>
<comment type="caution">
    <text evidence="1">The sequence shown here is derived from an EMBL/GenBank/DDBJ whole genome shotgun (WGS) entry which is preliminary data.</text>
</comment>
<sequence length="67" mass="7629">MYSCGKYLNCDGYFGLHESPLTSRNPVVFESEHTINVSLFQVEEGSAKRVESRTSFLLFSGVWWGFS</sequence>
<evidence type="ECO:0000313" key="2">
    <source>
        <dbReference type="Proteomes" id="UP001152607"/>
    </source>
</evidence>
<protein>
    <submittedName>
        <fullName evidence="1">Uncharacterized protein</fullName>
    </submittedName>
</protein>
<evidence type="ECO:0000313" key="1">
    <source>
        <dbReference type="EMBL" id="CAI6337809.1"/>
    </source>
</evidence>
<proteinExistence type="predicted"/>
<name>A0A9W4ULC7_9PLEO</name>
<dbReference type="AlphaFoldDB" id="A0A9W4ULC7"/>
<accession>A0A9W4ULC7</accession>
<dbReference type="EMBL" id="CAOQHR010000007">
    <property type="protein sequence ID" value="CAI6337809.1"/>
    <property type="molecule type" value="Genomic_DNA"/>
</dbReference>
<reference evidence="1" key="1">
    <citation type="submission" date="2023-01" db="EMBL/GenBank/DDBJ databases">
        <authorList>
            <person name="Van Ghelder C."/>
            <person name="Rancurel C."/>
        </authorList>
    </citation>
    <scope>NUCLEOTIDE SEQUENCE</scope>
    <source>
        <strain evidence="1">CNCM I-4278</strain>
    </source>
</reference>
<organism evidence="1 2">
    <name type="scientific">Periconia digitata</name>
    <dbReference type="NCBI Taxonomy" id="1303443"/>
    <lineage>
        <taxon>Eukaryota</taxon>
        <taxon>Fungi</taxon>
        <taxon>Dikarya</taxon>
        <taxon>Ascomycota</taxon>
        <taxon>Pezizomycotina</taxon>
        <taxon>Dothideomycetes</taxon>
        <taxon>Pleosporomycetidae</taxon>
        <taxon>Pleosporales</taxon>
        <taxon>Massarineae</taxon>
        <taxon>Periconiaceae</taxon>
        <taxon>Periconia</taxon>
    </lineage>
</organism>